<protein>
    <recommendedName>
        <fullName evidence="3">Lipoprotein</fullName>
    </recommendedName>
</protein>
<dbReference type="RefSeq" id="WP_196078676.1">
    <property type="nucleotide sequence ID" value="NZ_JADPVI010000001.1"/>
</dbReference>
<comment type="caution">
    <text evidence="1">The sequence shown here is derived from an EMBL/GenBank/DDBJ whole genome shotgun (WGS) entry which is preliminary data.</text>
</comment>
<evidence type="ECO:0000313" key="1">
    <source>
        <dbReference type="EMBL" id="MBF8456135.1"/>
    </source>
</evidence>
<accession>A0ABS0F912</accession>
<dbReference type="PROSITE" id="PS51257">
    <property type="entry name" value="PROKAR_LIPOPROTEIN"/>
    <property type="match status" value="1"/>
</dbReference>
<sequence length="226" mass="26656">MLKKLFYFSVFLSMMSCQKDNPILETKNTMSSEKTTERASKVKEIVVPEKIIVYQSKFLAIENVLVNDHKIILAQQEFTNLYPKFDSVRTTLRECGHPLEWLDEKWMIKTYGEKDENVGTFARFDGKITRFSSRGIDFDSNNHLVIFDSGKAKGNTFQIISNQIKLDENTTISEFKKLFPKIEMEETDEKNKVRFRLNVAEKLDEAFLFYFKDGKLEYYTLWWLLC</sequence>
<evidence type="ECO:0008006" key="3">
    <source>
        <dbReference type="Google" id="ProtNLM"/>
    </source>
</evidence>
<gene>
    <name evidence="1" type="ORF">IV494_02980</name>
</gene>
<evidence type="ECO:0000313" key="2">
    <source>
        <dbReference type="Proteomes" id="UP000660070"/>
    </source>
</evidence>
<keyword evidence="2" id="KW-1185">Reference proteome</keyword>
<proteinExistence type="predicted"/>
<dbReference type="Proteomes" id="UP000660070">
    <property type="component" value="Unassembled WGS sequence"/>
</dbReference>
<reference evidence="1 2" key="1">
    <citation type="submission" date="2020-11" db="EMBL/GenBank/DDBJ databases">
        <title>Kaistella gelatinilytica sp. nov., a flavobacterium isolated from Antarctic Soil.</title>
        <authorList>
            <person name="Li J."/>
        </authorList>
    </citation>
    <scope>NUCLEOTIDE SEQUENCE [LARGE SCALE GENOMIC DNA]</scope>
    <source>
        <strain evidence="1 2">G5-32</strain>
    </source>
</reference>
<dbReference type="EMBL" id="JADPVI010000001">
    <property type="protein sequence ID" value="MBF8456135.1"/>
    <property type="molecule type" value="Genomic_DNA"/>
</dbReference>
<organism evidence="1 2">
    <name type="scientific">Kaistella gelatinilytica</name>
    <dbReference type="NCBI Taxonomy" id="2787636"/>
    <lineage>
        <taxon>Bacteria</taxon>
        <taxon>Pseudomonadati</taxon>
        <taxon>Bacteroidota</taxon>
        <taxon>Flavobacteriia</taxon>
        <taxon>Flavobacteriales</taxon>
        <taxon>Weeksellaceae</taxon>
        <taxon>Chryseobacterium group</taxon>
        <taxon>Kaistella</taxon>
    </lineage>
</organism>
<name>A0ABS0F912_9FLAO</name>